<dbReference type="InterPro" id="IPR051487">
    <property type="entry name" value="Ser/Thr_Proteases_Immune/Dev"/>
</dbReference>
<dbReference type="PANTHER" id="PTHR24256">
    <property type="entry name" value="TRYPTASE-RELATED"/>
    <property type="match status" value="1"/>
</dbReference>
<dbReference type="EMBL" id="JAHWGI010001134">
    <property type="protein sequence ID" value="KAK3923022.1"/>
    <property type="molecule type" value="Genomic_DNA"/>
</dbReference>
<dbReference type="InterPro" id="IPR001254">
    <property type="entry name" value="Trypsin_dom"/>
</dbReference>
<dbReference type="AlphaFoldDB" id="A0AAE1HKM3"/>
<dbReference type="FunFam" id="2.40.10.10:FF:000028">
    <property type="entry name" value="Serine protease easter"/>
    <property type="match status" value="1"/>
</dbReference>
<evidence type="ECO:0000256" key="4">
    <source>
        <dbReference type="ARBA" id="ARBA00024195"/>
    </source>
</evidence>
<dbReference type="Gene3D" id="2.40.10.10">
    <property type="entry name" value="Trypsin-like serine proteases"/>
    <property type="match status" value="2"/>
</dbReference>
<gene>
    <name evidence="7" type="ORF">KUF71_001681</name>
</gene>
<accession>A0AAE1HKM3</accession>
<keyword evidence="7" id="KW-0645">Protease</keyword>
<evidence type="ECO:0000313" key="7">
    <source>
        <dbReference type="EMBL" id="KAK3923022.1"/>
    </source>
</evidence>
<keyword evidence="8" id="KW-1185">Reference proteome</keyword>
<sequence>MQNSGCITDPYAHNPLLRGKLKIVKAAPCIGEVPSDSQESHGRPEVGSGCIPDPIARNPFLRGKFNHSSSPRSNGGSNGPVSPGGQAQEHKVLINPPECGIIFQPKDRIIGGNLTSIMEMKWMARLGYNVHGTLHAPLEYKCGGSLINHRYVLTAAHCFEPPYTPVGVLLGEWDTESESDCGLISGETVCSSPPVFEKIERVILHPQYHNRDFEYDIALVRLRSPVTFTG</sequence>
<keyword evidence="2" id="KW-1015">Disulfide bond</keyword>
<feature type="domain" description="Peptidase S1" evidence="6">
    <location>
        <begin position="109"/>
        <end position="230"/>
    </location>
</feature>
<evidence type="ECO:0000256" key="5">
    <source>
        <dbReference type="SAM" id="MobiDB-lite"/>
    </source>
</evidence>
<dbReference type="SUPFAM" id="SSF50494">
    <property type="entry name" value="Trypsin-like serine proteases"/>
    <property type="match status" value="1"/>
</dbReference>
<evidence type="ECO:0000256" key="2">
    <source>
        <dbReference type="ARBA" id="ARBA00023157"/>
    </source>
</evidence>
<dbReference type="GO" id="GO:0006508">
    <property type="term" value="P:proteolysis"/>
    <property type="evidence" value="ECO:0007669"/>
    <property type="project" value="UniProtKB-KW"/>
</dbReference>
<dbReference type="GO" id="GO:0004252">
    <property type="term" value="F:serine-type endopeptidase activity"/>
    <property type="evidence" value="ECO:0007669"/>
    <property type="project" value="InterPro"/>
</dbReference>
<keyword evidence="3" id="KW-0325">Glycoprotein</keyword>
<comment type="caution">
    <text evidence="7">The sequence shown here is derived from an EMBL/GenBank/DDBJ whole genome shotgun (WGS) entry which is preliminary data.</text>
</comment>
<evidence type="ECO:0000256" key="1">
    <source>
        <dbReference type="ARBA" id="ARBA00022729"/>
    </source>
</evidence>
<keyword evidence="7" id="KW-0378">Hydrolase</keyword>
<reference evidence="7" key="2">
    <citation type="journal article" date="2023" name="BMC Genomics">
        <title>Pest status, molecular evolution, and epigenetic factors derived from the genome assembly of Frankliniella fusca, a thysanopteran phytovirus vector.</title>
        <authorList>
            <person name="Catto M.A."/>
            <person name="Labadie P.E."/>
            <person name="Jacobson A.L."/>
            <person name="Kennedy G.G."/>
            <person name="Srinivasan R."/>
            <person name="Hunt B.G."/>
        </authorList>
    </citation>
    <scope>NUCLEOTIDE SEQUENCE</scope>
    <source>
        <strain evidence="7">PL_HMW_Pooled</strain>
    </source>
</reference>
<dbReference type="InterPro" id="IPR009003">
    <property type="entry name" value="Peptidase_S1_PA"/>
</dbReference>
<comment type="similarity">
    <text evidence="4">Belongs to the peptidase S1 family. CLIP subfamily.</text>
</comment>
<proteinExistence type="inferred from homology"/>
<protein>
    <submittedName>
        <fullName evidence="7">Melanization protease 1</fullName>
    </submittedName>
</protein>
<reference evidence="7" key="1">
    <citation type="submission" date="2021-07" db="EMBL/GenBank/DDBJ databases">
        <authorList>
            <person name="Catto M.A."/>
            <person name="Jacobson A."/>
            <person name="Kennedy G."/>
            <person name="Labadie P."/>
            <person name="Hunt B.G."/>
            <person name="Srinivasan R."/>
        </authorList>
    </citation>
    <scope>NUCLEOTIDE SEQUENCE</scope>
    <source>
        <strain evidence="7">PL_HMW_Pooled</strain>
        <tissue evidence="7">Head</tissue>
    </source>
</reference>
<evidence type="ECO:0000313" key="8">
    <source>
        <dbReference type="Proteomes" id="UP001219518"/>
    </source>
</evidence>
<dbReference type="InterPro" id="IPR018114">
    <property type="entry name" value="TRYPSIN_HIS"/>
</dbReference>
<dbReference type="PROSITE" id="PS00134">
    <property type="entry name" value="TRYPSIN_HIS"/>
    <property type="match status" value="1"/>
</dbReference>
<dbReference type="InterPro" id="IPR043504">
    <property type="entry name" value="Peptidase_S1_PA_chymotrypsin"/>
</dbReference>
<dbReference type="PROSITE" id="PS50240">
    <property type="entry name" value="TRYPSIN_DOM"/>
    <property type="match status" value="1"/>
</dbReference>
<organism evidence="7 8">
    <name type="scientific">Frankliniella fusca</name>
    <dbReference type="NCBI Taxonomy" id="407009"/>
    <lineage>
        <taxon>Eukaryota</taxon>
        <taxon>Metazoa</taxon>
        <taxon>Ecdysozoa</taxon>
        <taxon>Arthropoda</taxon>
        <taxon>Hexapoda</taxon>
        <taxon>Insecta</taxon>
        <taxon>Pterygota</taxon>
        <taxon>Neoptera</taxon>
        <taxon>Paraneoptera</taxon>
        <taxon>Thysanoptera</taxon>
        <taxon>Terebrantia</taxon>
        <taxon>Thripoidea</taxon>
        <taxon>Thripidae</taxon>
        <taxon>Frankliniella</taxon>
    </lineage>
</organism>
<name>A0AAE1HKM3_9NEOP</name>
<dbReference type="Proteomes" id="UP001219518">
    <property type="component" value="Unassembled WGS sequence"/>
</dbReference>
<feature type="compositionally biased region" description="Low complexity" evidence="5">
    <location>
        <begin position="66"/>
        <end position="85"/>
    </location>
</feature>
<feature type="region of interest" description="Disordered" evidence="5">
    <location>
        <begin position="61"/>
        <end position="88"/>
    </location>
</feature>
<dbReference type="InterPro" id="IPR001314">
    <property type="entry name" value="Peptidase_S1A"/>
</dbReference>
<evidence type="ECO:0000259" key="6">
    <source>
        <dbReference type="PROSITE" id="PS50240"/>
    </source>
</evidence>
<dbReference type="Pfam" id="PF00089">
    <property type="entry name" value="Trypsin"/>
    <property type="match status" value="1"/>
</dbReference>
<evidence type="ECO:0000256" key="3">
    <source>
        <dbReference type="ARBA" id="ARBA00023180"/>
    </source>
</evidence>
<keyword evidence="1" id="KW-0732">Signal</keyword>
<dbReference type="PRINTS" id="PR00722">
    <property type="entry name" value="CHYMOTRYPSIN"/>
</dbReference>